<dbReference type="Gene3D" id="3.40.50.1820">
    <property type="entry name" value="alpha/beta hydrolase"/>
    <property type="match status" value="1"/>
</dbReference>
<dbReference type="InterPro" id="IPR000383">
    <property type="entry name" value="Xaa-Pro-like_dom"/>
</dbReference>
<feature type="domain" description="Xaa-Pro dipeptidyl-peptidase C-terminal" evidence="2">
    <location>
        <begin position="452"/>
        <end position="696"/>
    </location>
</feature>
<dbReference type="OrthoDB" id="416441at2759"/>
<dbReference type="GO" id="GO:0072330">
    <property type="term" value="P:monocarboxylic acid biosynthetic process"/>
    <property type="evidence" value="ECO:0007669"/>
    <property type="project" value="UniProtKB-ARBA"/>
</dbReference>
<evidence type="ECO:0000259" key="2">
    <source>
        <dbReference type="SMART" id="SM00939"/>
    </source>
</evidence>
<dbReference type="SUPFAM" id="SSF53474">
    <property type="entry name" value="alpha/beta-Hydrolases"/>
    <property type="match status" value="1"/>
</dbReference>
<evidence type="ECO:0000256" key="1">
    <source>
        <dbReference type="ARBA" id="ARBA00022801"/>
    </source>
</evidence>
<sequence length="711" mass="79399">MSVQGIFSDVIGLSYCCGSSIGTTTADFGFSYDEGTVITFSIGALVIGQSFGKSLLTIIDLVPKKTSCFDPKLINRARLLYSLAPGLGFEAPVTIDSKVHLAIDKHASQIDLDSSNLSDLDEPLSNTCAELGLVPKTVSHTRNHLRRREAGFKVMRDMKIPTRDENYVLGDVYLPLQPGKQYPVLVSCTIYGRRVFYSGPDLDSHDEIAAFEQAEDDWHSTSEDVEIKVPRDSWGKKWALQRGFENIATFNTFTYVPRGYAMLKADPRGISQTPGTRSVPGQITSDFHDAVEWSARQCWSNGNIALVGSSYGANTQWNVASLKPTGLKCFVPYATDLDIYREAAYMGGIPAFTYLTDWYARVQACSPRWKENMNLVELMKQHPFYDAVWEITKANMDQADIPCFLAAAQIFTIHGRGAYEAWRVRNPENTHLQLVNSDYYPWPSREAAGKILQFLDHHLKGNEHSKPEPVGIQVRLGYGKWYWRKERTWPVPGIRYTKWHLAGEGNLSITQEQGSETRYSYSTKAPPSGKSGISFYSSIFDEDVEFAGHFSATLSISSDASDADFVVTLWPVDREGQVVPLSTKCQPEPLAKGFLRASHRKTDPSKTLPERPWHTHTEVDNAPLSLGEVVQIDVELYPAAARIRKDWKLRVDISPSEVQPDIPGYRDPGMRATYGDLHENGTNTVHVGGGRVNYVLCPVVPVKEGYPNMVL</sequence>
<evidence type="ECO:0000313" key="4">
    <source>
        <dbReference type="Proteomes" id="UP000191342"/>
    </source>
</evidence>
<gene>
    <name evidence="3" type="ORF">PENFLA_c007G05810</name>
</gene>
<dbReference type="AlphaFoldDB" id="A0A1V6TJ21"/>
<dbReference type="PANTHER" id="PTHR43056">
    <property type="entry name" value="PEPTIDASE S9 PROLYL OLIGOPEPTIDASE"/>
    <property type="match status" value="1"/>
</dbReference>
<evidence type="ECO:0000313" key="3">
    <source>
        <dbReference type="EMBL" id="OQE26014.1"/>
    </source>
</evidence>
<dbReference type="STRING" id="254877.A0A1V6TJ21"/>
<reference evidence="4" key="1">
    <citation type="journal article" date="2017" name="Nat. Microbiol.">
        <title>Global analysis of biosynthetic gene clusters reveals vast potential of secondary metabolite production in Penicillium species.</title>
        <authorList>
            <person name="Nielsen J.C."/>
            <person name="Grijseels S."/>
            <person name="Prigent S."/>
            <person name="Ji B."/>
            <person name="Dainat J."/>
            <person name="Nielsen K.F."/>
            <person name="Frisvad J.C."/>
            <person name="Workman M."/>
            <person name="Nielsen J."/>
        </authorList>
    </citation>
    <scope>NUCLEOTIDE SEQUENCE [LARGE SCALE GENOMIC DNA]</scope>
    <source>
        <strain evidence="4">IBT 14082</strain>
    </source>
</reference>
<dbReference type="NCBIfam" id="TIGR00976">
    <property type="entry name" value="CocE_NonD"/>
    <property type="match status" value="1"/>
</dbReference>
<comment type="caution">
    <text evidence="3">The sequence shown here is derived from an EMBL/GenBank/DDBJ whole genome shotgun (WGS) entry which is preliminary data.</text>
</comment>
<dbReference type="GO" id="GO:0008239">
    <property type="term" value="F:dipeptidyl-peptidase activity"/>
    <property type="evidence" value="ECO:0007669"/>
    <property type="project" value="InterPro"/>
</dbReference>
<dbReference type="PANTHER" id="PTHR43056:SF10">
    <property type="entry name" value="COCE_NOND FAMILY, PUTATIVE (AFU_ORTHOLOGUE AFUA_7G00600)-RELATED"/>
    <property type="match status" value="1"/>
</dbReference>
<accession>A0A1V6TJ21</accession>
<dbReference type="InterPro" id="IPR050585">
    <property type="entry name" value="Xaa-Pro_dipeptidyl-ppase/CocE"/>
</dbReference>
<dbReference type="InterPro" id="IPR008979">
    <property type="entry name" value="Galactose-bd-like_sf"/>
</dbReference>
<dbReference type="Pfam" id="PF08530">
    <property type="entry name" value="PepX_C"/>
    <property type="match status" value="1"/>
</dbReference>
<proteinExistence type="predicted"/>
<dbReference type="EMBL" id="MLQL01000007">
    <property type="protein sequence ID" value="OQE26014.1"/>
    <property type="molecule type" value="Genomic_DNA"/>
</dbReference>
<dbReference type="GO" id="GO:0017000">
    <property type="term" value="P:antibiotic biosynthetic process"/>
    <property type="evidence" value="ECO:0007669"/>
    <property type="project" value="UniProtKB-ARBA"/>
</dbReference>
<dbReference type="SUPFAM" id="SSF49785">
    <property type="entry name" value="Galactose-binding domain-like"/>
    <property type="match status" value="1"/>
</dbReference>
<dbReference type="SMART" id="SM00939">
    <property type="entry name" value="PepX_C"/>
    <property type="match status" value="1"/>
</dbReference>
<name>A0A1V6TJ21_9EURO</name>
<protein>
    <recommendedName>
        <fullName evidence="2">Xaa-Pro dipeptidyl-peptidase C-terminal domain-containing protein</fullName>
    </recommendedName>
</protein>
<dbReference type="Proteomes" id="UP000191342">
    <property type="component" value="Unassembled WGS sequence"/>
</dbReference>
<keyword evidence="1" id="KW-0378">Hydrolase</keyword>
<organism evidence="3 4">
    <name type="scientific">Penicillium flavigenum</name>
    <dbReference type="NCBI Taxonomy" id="254877"/>
    <lineage>
        <taxon>Eukaryota</taxon>
        <taxon>Fungi</taxon>
        <taxon>Dikarya</taxon>
        <taxon>Ascomycota</taxon>
        <taxon>Pezizomycotina</taxon>
        <taxon>Eurotiomycetes</taxon>
        <taxon>Eurotiomycetidae</taxon>
        <taxon>Eurotiales</taxon>
        <taxon>Aspergillaceae</taxon>
        <taxon>Penicillium</taxon>
    </lineage>
</organism>
<keyword evidence="4" id="KW-1185">Reference proteome</keyword>
<dbReference type="InterPro" id="IPR013736">
    <property type="entry name" value="Xaa-Pro_dipept_C"/>
</dbReference>
<dbReference type="Gene3D" id="1.10.3020.20">
    <property type="match status" value="1"/>
</dbReference>
<dbReference type="Gene3D" id="2.60.120.260">
    <property type="entry name" value="Galactose-binding domain-like"/>
    <property type="match status" value="1"/>
</dbReference>
<dbReference type="InterPro" id="IPR029058">
    <property type="entry name" value="AB_hydrolase_fold"/>
</dbReference>
<dbReference type="InterPro" id="IPR005674">
    <property type="entry name" value="CocE/Ser_esterase"/>
</dbReference>
<dbReference type="Pfam" id="PF02129">
    <property type="entry name" value="Peptidase_S15"/>
    <property type="match status" value="1"/>
</dbReference>